<proteinExistence type="predicted"/>
<gene>
    <name evidence="1" type="ORF">LARSCL_LOCUS8570</name>
</gene>
<evidence type="ECO:0000313" key="1">
    <source>
        <dbReference type="EMBL" id="CAL1276315.1"/>
    </source>
</evidence>
<dbReference type="EMBL" id="CAXIEN010000092">
    <property type="protein sequence ID" value="CAL1276315.1"/>
    <property type="molecule type" value="Genomic_DNA"/>
</dbReference>
<evidence type="ECO:0008006" key="3">
    <source>
        <dbReference type="Google" id="ProtNLM"/>
    </source>
</evidence>
<protein>
    <recommendedName>
        <fullName evidence="3">MATH domain-containing protein</fullName>
    </recommendedName>
</protein>
<comment type="caution">
    <text evidence="1">The sequence shown here is derived from an EMBL/GenBank/DDBJ whole genome shotgun (WGS) entry which is preliminary data.</text>
</comment>
<reference evidence="1 2" key="1">
    <citation type="submission" date="2024-04" db="EMBL/GenBank/DDBJ databases">
        <authorList>
            <person name="Rising A."/>
            <person name="Reimegard J."/>
            <person name="Sonavane S."/>
            <person name="Akerstrom W."/>
            <person name="Nylinder S."/>
            <person name="Hedman E."/>
            <person name="Kallberg Y."/>
        </authorList>
    </citation>
    <scope>NUCLEOTIDE SEQUENCE [LARGE SCALE GENOMIC DNA]</scope>
</reference>
<organism evidence="1 2">
    <name type="scientific">Larinioides sclopetarius</name>
    <dbReference type="NCBI Taxonomy" id="280406"/>
    <lineage>
        <taxon>Eukaryota</taxon>
        <taxon>Metazoa</taxon>
        <taxon>Ecdysozoa</taxon>
        <taxon>Arthropoda</taxon>
        <taxon>Chelicerata</taxon>
        <taxon>Arachnida</taxon>
        <taxon>Araneae</taxon>
        <taxon>Araneomorphae</taxon>
        <taxon>Entelegynae</taxon>
        <taxon>Araneoidea</taxon>
        <taxon>Araneidae</taxon>
        <taxon>Larinioides</taxon>
    </lineage>
</organism>
<sequence length="167" mass="19321">MEVKDDKTVAIIKEETCQGHRFCYDFSVNNIAVRQTWPFKKTFETHCKVLPTSWSFEMLFQYLPDNGNVSCYMTLGRTDTMNIPVKAVIWLRFSTANYQPYFVLPKIISEDRMLPNDEIKESLLEILPFSEVGTSFNEEVIVAVVIRIRHCHSKTDKDPVATTNTDT</sequence>
<keyword evidence="2" id="KW-1185">Reference proteome</keyword>
<evidence type="ECO:0000313" key="2">
    <source>
        <dbReference type="Proteomes" id="UP001497382"/>
    </source>
</evidence>
<dbReference type="AlphaFoldDB" id="A0AAV2A0E0"/>
<accession>A0AAV2A0E0</accession>
<name>A0AAV2A0E0_9ARAC</name>
<dbReference type="Proteomes" id="UP001497382">
    <property type="component" value="Unassembled WGS sequence"/>
</dbReference>